<dbReference type="GO" id="GO:1990904">
    <property type="term" value="C:ribonucleoprotein complex"/>
    <property type="evidence" value="ECO:0007669"/>
    <property type="project" value="UniProtKB-KW"/>
</dbReference>
<dbReference type="GO" id="GO:0006412">
    <property type="term" value="P:translation"/>
    <property type="evidence" value="ECO:0007669"/>
    <property type="project" value="UniProtKB-UniRule"/>
</dbReference>
<dbReference type="PANTHER" id="PTHR21349:SF0">
    <property type="entry name" value="LARGE RIBOSOMAL SUBUNIT PROTEIN BL21M"/>
    <property type="match status" value="1"/>
</dbReference>
<dbReference type="GO" id="GO:0003735">
    <property type="term" value="F:structural constituent of ribosome"/>
    <property type="evidence" value="ECO:0007669"/>
    <property type="project" value="InterPro"/>
</dbReference>
<protein>
    <recommendedName>
        <fullName evidence="4">Large ribosomal subunit protein bL21</fullName>
    </recommendedName>
</protein>
<keyword evidence="4 5" id="KW-0694">RNA-binding</keyword>
<accession>A0A2M8LGG7</accession>
<organism evidence="6 7">
    <name type="scientific">Candidatus Uhrbacteria bacterium CG10_big_fil_rev_8_21_14_0_10_48_16</name>
    <dbReference type="NCBI Taxonomy" id="1975038"/>
    <lineage>
        <taxon>Bacteria</taxon>
        <taxon>Candidatus Uhriibacteriota</taxon>
    </lineage>
</organism>
<dbReference type="Pfam" id="PF00829">
    <property type="entry name" value="Ribosomal_L21p"/>
    <property type="match status" value="1"/>
</dbReference>
<comment type="similarity">
    <text evidence="1 4 5">Belongs to the bacterial ribosomal protein bL21 family.</text>
</comment>
<evidence type="ECO:0000256" key="2">
    <source>
        <dbReference type="ARBA" id="ARBA00022980"/>
    </source>
</evidence>
<dbReference type="AlphaFoldDB" id="A0A2M8LGG7"/>
<dbReference type="EMBL" id="PFEU01000018">
    <property type="protein sequence ID" value="PJE76539.1"/>
    <property type="molecule type" value="Genomic_DNA"/>
</dbReference>
<dbReference type="Proteomes" id="UP000231436">
    <property type="component" value="Unassembled WGS sequence"/>
</dbReference>
<reference evidence="7" key="1">
    <citation type="submission" date="2017-09" db="EMBL/GenBank/DDBJ databases">
        <title>Depth-based differentiation of microbial function through sediment-hosted aquifers and enrichment of novel symbionts in the deep terrestrial subsurface.</title>
        <authorList>
            <person name="Probst A.J."/>
            <person name="Ladd B."/>
            <person name="Jarett J.K."/>
            <person name="Geller-Mcgrath D.E."/>
            <person name="Sieber C.M.K."/>
            <person name="Emerson J.B."/>
            <person name="Anantharaman K."/>
            <person name="Thomas B.C."/>
            <person name="Malmstrom R."/>
            <person name="Stieglmeier M."/>
            <person name="Klingl A."/>
            <person name="Woyke T."/>
            <person name="Ryan C.M."/>
            <person name="Banfield J.F."/>
        </authorList>
    </citation>
    <scope>NUCLEOTIDE SEQUENCE [LARGE SCALE GENOMIC DNA]</scope>
</reference>
<evidence type="ECO:0000256" key="4">
    <source>
        <dbReference type="HAMAP-Rule" id="MF_01363"/>
    </source>
</evidence>
<dbReference type="InterPro" id="IPR001787">
    <property type="entry name" value="Ribosomal_bL21"/>
</dbReference>
<keyword evidence="2 4" id="KW-0689">Ribosomal protein</keyword>
<dbReference type="GO" id="GO:0005737">
    <property type="term" value="C:cytoplasm"/>
    <property type="evidence" value="ECO:0007669"/>
    <property type="project" value="UniProtKB-ARBA"/>
</dbReference>
<evidence type="ECO:0000313" key="6">
    <source>
        <dbReference type="EMBL" id="PJE76539.1"/>
    </source>
</evidence>
<sequence length="106" mass="11687">MATFAVIKAGGKQYIVREGQELKIEKLESEVGATINFDVLLVSDDEGTATQIGTPILSGAKVSATILEHDRADKVSVIKYKSKSRYRRNVGHRQPFTRVKIEKIAA</sequence>
<name>A0A2M8LGG7_9BACT</name>
<dbReference type="NCBIfam" id="TIGR00061">
    <property type="entry name" value="L21"/>
    <property type="match status" value="1"/>
</dbReference>
<dbReference type="InterPro" id="IPR028909">
    <property type="entry name" value="bL21-like"/>
</dbReference>
<dbReference type="SUPFAM" id="SSF141091">
    <property type="entry name" value="L21p-like"/>
    <property type="match status" value="1"/>
</dbReference>
<gene>
    <name evidence="4 6" type="primary">rplU</name>
    <name evidence="6" type="ORF">COV05_04185</name>
</gene>
<evidence type="ECO:0000256" key="3">
    <source>
        <dbReference type="ARBA" id="ARBA00023274"/>
    </source>
</evidence>
<dbReference type="GO" id="GO:0019843">
    <property type="term" value="F:rRNA binding"/>
    <property type="evidence" value="ECO:0007669"/>
    <property type="project" value="UniProtKB-UniRule"/>
</dbReference>
<comment type="subunit">
    <text evidence="4">Part of the 50S ribosomal subunit. Contacts protein L20.</text>
</comment>
<dbReference type="HAMAP" id="MF_01363">
    <property type="entry name" value="Ribosomal_bL21"/>
    <property type="match status" value="1"/>
</dbReference>
<keyword evidence="4 5" id="KW-0699">rRNA-binding</keyword>
<evidence type="ECO:0000313" key="7">
    <source>
        <dbReference type="Proteomes" id="UP000231436"/>
    </source>
</evidence>
<comment type="function">
    <text evidence="4 5">This protein binds to 23S rRNA in the presence of protein L20.</text>
</comment>
<comment type="caution">
    <text evidence="6">The sequence shown here is derived from an EMBL/GenBank/DDBJ whole genome shotgun (WGS) entry which is preliminary data.</text>
</comment>
<dbReference type="PANTHER" id="PTHR21349">
    <property type="entry name" value="50S RIBOSOMAL PROTEIN L21"/>
    <property type="match status" value="1"/>
</dbReference>
<dbReference type="InterPro" id="IPR036164">
    <property type="entry name" value="bL21-like_sf"/>
</dbReference>
<evidence type="ECO:0000256" key="1">
    <source>
        <dbReference type="ARBA" id="ARBA00008563"/>
    </source>
</evidence>
<keyword evidence="3 4" id="KW-0687">Ribonucleoprotein</keyword>
<evidence type="ECO:0000256" key="5">
    <source>
        <dbReference type="RuleBase" id="RU000562"/>
    </source>
</evidence>
<dbReference type="GO" id="GO:0005840">
    <property type="term" value="C:ribosome"/>
    <property type="evidence" value="ECO:0007669"/>
    <property type="project" value="UniProtKB-KW"/>
</dbReference>
<proteinExistence type="inferred from homology"/>